<evidence type="ECO:0000313" key="1">
    <source>
        <dbReference type="EMBL" id="CAG8786782.1"/>
    </source>
</evidence>
<feature type="non-terminal residue" evidence="1">
    <location>
        <position position="1"/>
    </location>
</feature>
<name>A0ACA9RCP9_9GLOM</name>
<organism evidence="1 2">
    <name type="scientific">Racocetra persica</name>
    <dbReference type="NCBI Taxonomy" id="160502"/>
    <lineage>
        <taxon>Eukaryota</taxon>
        <taxon>Fungi</taxon>
        <taxon>Fungi incertae sedis</taxon>
        <taxon>Mucoromycota</taxon>
        <taxon>Glomeromycotina</taxon>
        <taxon>Glomeromycetes</taxon>
        <taxon>Diversisporales</taxon>
        <taxon>Gigasporaceae</taxon>
        <taxon>Racocetra</taxon>
    </lineage>
</organism>
<dbReference type="EMBL" id="CAJVQC010048834">
    <property type="protein sequence ID" value="CAG8786782.1"/>
    <property type="molecule type" value="Genomic_DNA"/>
</dbReference>
<gene>
    <name evidence="1" type="ORF">RPERSI_LOCUS18442</name>
</gene>
<sequence>ANTEEIIKINIKEIIEVNQEIGERNQPEQNPKKLSKRTL</sequence>
<accession>A0ACA9RCP9</accession>
<comment type="caution">
    <text evidence="1">The sequence shown here is derived from an EMBL/GenBank/DDBJ whole genome shotgun (WGS) entry which is preliminary data.</text>
</comment>
<evidence type="ECO:0000313" key="2">
    <source>
        <dbReference type="Proteomes" id="UP000789920"/>
    </source>
</evidence>
<proteinExistence type="predicted"/>
<protein>
    <submittedName>
        <fullName evidence="1">33320_t:CDS:1</fullName>
    </submittedName>
</protein>
<reference evidence="1" key="1">
    <citation type="submission" date="2021-06" db="EMBL/GenBank/DDBJ databases">
        <authorList>
            <person name="Kallberg Y."/>
            <person name="Tangrot J."/>
            <person name="Rosling A."/>
        </authorList>
    </citation>
    <scope>NUCLEOTIDE SEQUENCE</scope>
    <source>
        <strain evidence="1">MA461A</strain>
    </source>
</reference>
<dbReference type="Proteomes" id="UP000789920">
    <property type="component" value="Unassembled WGS sequence"/>
</dbReference>
<keyword evidence="2" id="KW-1185">Reference proteome</keyword>